<accession>A0ABR2QPU8</accession>
<dbReference type="PANTHER" id="PTHR23272:SF184">
    <property type="entry name" value="OS03G0311250 PROTEIN"/>
    <property type="match status" value="1"/>
</dbReference>
<name>A0ABR2QPU8_9ROSI</name>
<feature type="domain" description="hAT-like transposase RNase-H fold" evidence="1">
    <location>
        <begin position="1"/>
        <end position="65"/>
    </location>
</feature>
<proteinExistence type="predicted"/>
<dbReference type="InterPro" id="IPR025525">
    <property type="entry name" value="hAT-like_transposase_RNase-H"/>
</dbReference>
<keyword evidence="3" id="KW-1185">Reference proteome</keyword>
<dbReference type="Proteomes" id="UP001396334">
    <property type="component" value="Unassembled WGS sequence"/>
</dbReference>
<comment type="caution">
    <text evidence="2">The sequence shown here is derived from an EMBL/GenBank/DDBJ whole genome shotgun (WGS) entry which is preliminary data.</text>
</comment>
<protein>
    <recommendedName>
        <fullName evidence="1">hAT-like transposase RNase-H fold domain-containing protein</fullName>
    </recommendedName>
</protein>
<sequence>MKMKFDKYWENVNNVNVLMFIALVLDLRHKLRYVKWIVRRSYDPRNSFALCQRIKETLKSLFDFYASSQPSTSQMKSYSVESSGHGDGIRKLKVTNLRKDFENEVELLETSETTKLDNIMVEERLLALKNMGEEVQDLTSEQPTIIIDVTNEAPNVTYEEPCP</sequence>
<dbReference type="PANTHER" id="PTHR23272">
    <property type="entry name" value="BED FINGER-RELATED"/>
    <property type="match status" value="1"/>
</dbReference>
<dbReference type="Pfam" id="PF14372">
    <property type="entry name" value="hAT-like_RNase-H"/>
    <property type="match status" value="1"/>
</dbReference>
<dbReference type="EMBL" id="JBBPBN010000034">
    <property type="protein sequence ID" value="KAK9002693.1"/>
    <property type="molecule type" value="Genomic_DNA"/>
</dbReference>
<reference evidence="2 3" key="1">
    <citation type="journal article" date="2024" name="G3 (Bethesda)">
        <title>Genome assembly of Hibiscus sabdariffa L. provides insights into metabolisms of medicinal natural products.</title>
        <authorList>
            <person name="Kim T."/>
        </authorList>
    </citation>
    <scope>NUCLEOTIDE SEQUENCE [LARGE SCALE GENOMIC DNA]</scope>
    <source>
        <strain evidence="2">TK-2024</strain>
        <tissue evidence="2">Old leaves</tissue>
    </source>
</reference>
<evidence type="ECO:0000313" key="3">
    <source>
        <dbReference type="Proteomes" id="UP001396334"/>
    </source>
</evidence>
<organism evidence="2 3">
    <name type="scientific">Hibiscus sabdariffa</name>
    <name type="common">roselle</name>
    <dbReference type="NCBI Taxonomy" id="183260"/>
    <lineage>
        <taxon>Eukaryota</taxon>
        <taxon>Viridiplantae</taxon>
        <taxon>Streptophyta</taxon>
        <taxon>Embryophyta</taxon>
        <taxon>Tracheophyta</taxon>
        <taxon>Spermatophyta</taxon>
        <taxon>Magnoliopsida</taxon>
        <taxon>eudicotyledons</taxon>
        <taxon>Gunneridae</taxon>
        <taxon>Pentapetalae</taxon>
        <taxon>rosids</taxon>
        <taxon>malvids</taxon>
        <taxon>Malvales</taxon>
        <taxon>Malvaceae</taxon>
        <taxon>Malvoideae</taxon>
        <taxon>Hibiscus</taxon>
    </lineage>
</organism>
<evidence type="ECO:0000313" key="2">
    <source>
        <dbReference type="EMBL" id="KAK9002693.1"/>
    </source>
</evidence>
<evidence type="ECO:0000259" key="1">
    <source>
        <dbReference type="Pfam" id="PF14372"/>
    </source>
</evidence>
<gene>
    <name evidence="2" type="ORF">V6N11_060276</name>
</gene>